<gene>
    <name evidence="1" type="ORF">LIER_06441</name>
</gene>
<evidence type="ECO:0000313" key="2">
    <source>
        <dbReference type="Proteomes" id="UP001454036"/>
    </source>
</evidence>
<accession>A0AAV3P5X8</accession>
<proteinExistence type="predicted"/>
<reference evidence="1 2" key="1">
    <citation type="submission" date="2024-01" db="EMBL/GenBank/DDBJ databases">
        <title>The complete chloroplast genome sequence of Lithospermum erythrorhizon: insights into the phylogenetic relationship among Boraginaceae species and the maternal lineages of purple gromwells.</title>
        <authorList>
            <person name="Okada T."/>
            <person name="Watanabe K."/>
        </authorList>
    </citation>
    <scope>NUCLEOTIDE SEQUENCE [LARGE SCALE GENOMIC DNA]</scope>
</reference>
<comment type="caution">
    <text evidence="1">The sequence shown here is derived from an EMBL/GenBank/DDBJ whole genome shotgun (WGS) entry which is preliminary data.</text>
</comment>
<keyword evidence="2" id="KW-1185">Reference proteome</keyword>
<sequence length="135" mass="15353">MEKACDRIEWGYLKNVMLTMGFPDKLVSLIMDFITTVSYSVLINEARGEWNEIRIGRNGPMLSHLFFADDSLLFARASIEKCCVIKEVLHRYEQGSRQRVNFAKSAISFSPNVSLEARQQIYAMLGPWGGGGRRT</sequence>
<organism evidence="1 2">
    <name type="scientific">Lithospermum erythrorhizon</name>
    <name type="common">Purple gromwell</name>
    <name type="synonym">Lithospermum officinale var. erythrorhizon</name>
    <dbReference type="NCBI Taxonomy" id="34254"/>
    <lineage>
        <taxon>Eukaryota</taxon>
        <taxon>Viridiplantae</taxon>
        <taxon>Streptophyta</taxon>
        <taxon>Embryophyta</taxon>
        <taxon>Tracheophyta</taxon>
        <taxon>Spermatophyta</taxon>
        <taxon>Magnoliopsida</taxon>
        <taxon>eudicotyledons</taxon>
        <taxon>Gunneridae</taxon>
        <taxon>Pentapetalae</taxon>
        <taxon>asterids</taxon>
        <taxon>lamiids</taxon>
        <taxon>Boraginales</taxon>
        <taxon>Boraginaceae</taxon>
        <taxon>Boraginoideae</taxon>
        <taxon>Lithospermeae</taxon>
        <taxon>Lithospermum</taxon>
    </lineage>
</organism>
<evidence type="ECO:0008006" key="3">
    <source>
        <dbReference type="Google" id="ProtNLM"/>
    </source>
</evidence>
<name>A0AAV3P5X8_LITER</name>
<dbReference type="AlphaFoldDB" id="A0AAV3P5X8"/>
<dbReference type="EMBL" id="BAABME010000940">
    <property type="protein sequence ID" value="GAA0146507.1"/>
    <property type="molecule type" value="Genomic_DNA"/>
</dbReference>
<evidence type="ECO:0000313" key="1">
    <source>
        <dbReference type="EMBL" id="GAA0146507.1"/>
    </source>
</evidence>
<dbReference type="Proteomes" id="UP001454036">
    <property type="component" value="Unassembled WGS sequence"/>
</dbReference>
<protein>
    <recommendedName>
        <fullName evidence="3">Reverse transcriptase</fullName>
    </recommendedName>
</protein>